<feature type="compositionally biased region" description="Polar residues" evidence="9">
    <location>
        <begin position="374"/>
        <end position="386"/>
    </location>
</feature>
<keyword evidence="7" id="KW-0539">Nucleus</keyword>
<feature type="compositionally biased region" description="Low complexity" evidence="9">
    <location>
        <begin position="550"/>
        <end position="561"/>
    </location>
</feature>
<reference evidence="15 16" key="1">
    <citation type="journal article" date="2018" name="Mol. Biol. Evol.">
        <title>Broad Genomic Sampling Reveals a Smut Pathogenic Ancestry of the Fungal Clade Ustilaginomycotina.</title>
        <authorList>
            <person name="Kijpornyongpan T."/>
            <person name="Mondo S.J."/>
            <person name="Barry K."/>
            <person name="Sandor L."/>
            <person name="Lee J."/>
            <person name="Lipzen A."/>
            <person name="Pangilinan J."/>
            <person name="LaButti K."/>
            <person name="Hainaut M."/>
            <person name="Henrissat B."/>
            <person name="Grigoriev I.V."/>
            <person name="Spatafora J.W."/>
            <person name="Aime M.C."/>
        </authorList>
    </citation>
    <scope>NUCLEOTIDE SEQUENCE [LARGE SCALE GENOMIC DNA]</scope>
    <source>
        <strain evidence="15 16">MCA 4198</strain>
    </source>
</reference>
<feature type="domain" description="ZZ-type" evidence="11">
    <location>
        <begin position="23"/>
        <end position="86"/>
    </location>
</feature>
<dbReference type="GO" id="GO:0003713">
    <property type="term" value="F:transcription coactivator activity"/>
    <property type="evidence" value="ECO:0007669"/>
    <property type="project" value="TreeGrafter"/>
</dbReference>
<dbReference type="GO" id="GO:0006338">
    <property type="term" value="P:chromatin remodeling"/>
    <property type="evidence" value="ECO:0007669"/>
    <property type="project" value="TreeGrafter"/>
</dbReference>
<dbReference type="GO" id="GO:0003682">
    <property type="term" value="F:chromatin binding"/>
    <property type="evidence" value="ECO:0007669"/>
    <property type="project" value="TreeGrafter"/>
</dbReference>
<evidence type="ECO:0000256" key="2">
    <source>
        <dbReference type="ARBA" id="ARBA00022723"/>
    </source>
</evidence>
<evidence type="ECO:0000256" key="7">
    <source>
        <dbReference type="ARBA" id="ARBA00023242"/>
    </source>
</evidence>
<feature type="domain" description="SWIRM" evidence="12">
    <location>
        <begin position="596"/>
        <end position="692"/>
    </location>
</feature>
<comment type="subcellular location">
    <subcellularLocation>
        <location evidence="1">Nucleus</location>
    </subcellularLocation>
</comment>
<feature type="domain" description="HTH myb-type" evidence="14">
    <location>
        <begin position="93"/>
        <end position="140"/>
    </location>
</feature>
<dbReference type="InterPro" id="IPR007526">
    <property type="entry name" value="SWIRM"/>
</dbReference>
<feature type="compositionally biased region" description="Basic and acidic residues" evidence="9">
    <location>
        <begin position="585"/>
        <end position="596"/>
    </location>
</feature>
<dbReference type="InParanoid" id="A0A316YRF8"/>
<sequence length="695" mass="77019">MTVSRRKNKAVAKPDDRTTAESGVQYHCDVCGLDISSTVRISCATCAGHPGPLDTYDLCCSCFLEGAESASHKAWHDYRVVEQHAYPIFCDDWGADEELLLIDGAQIYGLGNWADIADHIGNRTKEEVERHYLKVYIEGRDGASTGDIRAEEAVRRHLANRARLQGSPQEVEAKLRRTLPVVGPNIHYRSDIDAEEFQKRKRRRIDGLRENQAAFGGVSSSQASGSSKPAPPKPLVSAPTSHSELAGFMPGRLEFETEYEQDAENFVKDMEFGKVYKFGGELMPSELEALGGKAEQGKSRMEASGRGGPSLGGRGTKGVQKDKGDEGIQEDDDEKDGDDEEGTTAAAKDEEDEKEEGEADEDDEDDDDDKGEDQSVTQDQSQANHDSQQAEASAAASASAAAAGQSAPAETDDRAPDWDEDEADLEIKLMVLDIYNERLERRRRRKEFIFERNLIDYKRNVAAERKRPKEERELLNRVRHFAQLQTATDFEDFVNGLFYEDALRRAAAQLQSYRRAGITTMTEAAQFESEQAERARKAAVAAEGGLAAFPASGAAPRSAGRAIRDTSTPNRDDSESSAPSAKAGTKKETNAKDPNKPPRKPPQPMDISKNPSLHLCTRAEQELCSIVRIQPHAFLVMKKEIINEYIRRGGKLTRRESRVLFKCDVNKIGKVYDLLEQQGYLAAAAKRNLPRRLLH</sequence>
<evidence type="ECO:0000256" key="1">
    <source>
        <dbReference type="ARBA" id="ARBA00004123"/>
    </source>
</evidence>
<dbReference type="SMART" id="SM00717">
    <property type="entry name" value="SANT"/>
    <property type="match status" value="1"/>
</dbReference>
<feature type="compositionally biased region" description="Gly residues" evidence="9">
    <location>
        <begin position="305"/>
        <end position="316"/>
    </location>
</feature>
<evidence type="ECO:0000256" key="4">
    <source>
        <dbReference type="ARBA" id="ARBA00022833"/>
    </source>
</evidence>
<dbReference type="FunFam" id="1.10.10.10:FF:000087">
    <property type="entry name" value="Transcriptional adapter 2"/>
    <property type="match status" value="1"/>
</dbReference>
<keyword evidence="5" id="KW-0805">Transcription regulation</keyword>
<dbReference type="InterPro" id="IPR041983">
    <property type="entry name" value="ADA2-like_ZZ"/>
</dbReference>
<dbReference type="CDD" id="cd00167">
    <property type="entry name" value="SANT"/>
    <property type="match status" value="1"/>
</dbReference>
<feature type="region of interest" description="Disordered" evidence="9">
    <location>
        <begin position="210"/>
        <end position="243"/>
    </location>
</feature>
<dbReference type="SMART" id="SM00291">
    <property type="entry name" value="ZnF_ZZ"/>
    <property type="match status" value="1"/>
</dbReference>
<dbReference type="STRING" id="215250.A0A316YRF8"/>
<dbReference type="GeneID" id="37039786"/>
<dbReference type="AlphaFoldDB" id="A0A316YRF8"/>
<dbReference type="PROSITE" id="PS50135">
    <property type="entry name" value="ZF_ZZ_2"/>
    <property type="match status" value="1"/>
</dbReference>
<dbReference type="FunCoup" id="A0A316YRF8">
    <property type="interactions" value="231"/>
</dbReference>
<dbReference type="GO" id="GO:0070461">
    <property type="term" value="C:SAGA-type complex"/>
    <property type="evidence" value="ECO:0007669"/>
    <property type="project" value="TreeGrafter"/>
</dbReference>
<name>A0A316YRF8_9BASI</name>
<feature type="domain" description="Myb-like" evidence="10">
    <location>
        <begin position="93"/>
        <end position="136"/>
    </location>
</feature>
<dbReference type="GO" id="GO:0005634">
    <property type="term" value="C:nucleus"/>
    <property type="evidence" value="ECO:0007669"/>
    <property type="project" value="UniProtKB-SubCell"/>
</dbReference>
<dbReference type="InterPro" id="IPR001005">
    <property type="entry name" value="SANT/Myb"/>
</dbReference>
<dbReference type="FunFam" id="1.10.10.60:FF:000115">
    <property type="entry name" value="Transcriptional adapter 2"/>
    <property type="match status" value="1"/>
</dbReference>
<dbReference type="PANTHER" id="PTHR12374:SF20">
    <property type="entry name" value="TRANSCRIPTIONAL ADAPTER 2-ALPHA"/>
    <property type="match status" value="1"/>
</dbReference>
<dbReference type="PROSITE" id="PS50934">
    <property type="entry name" value="SWIRM"/>
    <property type="match status" value="1"/>
</dbReference>
<dbReference type="InterPro" id="IPR017884">
    <property type="entry name" value="SANT_dom"/>
</dbReference>
<dbReference type="Gene3D" id="1.10.10.60">
    <property type="entry name" value="Homeodomain-like"/>
    <property type="match status" value="1"/>
</dbReference>
<feature type="compositionally biased region" description="Low complexity" evidence="9">
    <location>
        <begin position="212"/>
        <end position="228"/>
    </location>
</feature>
<keyword evidence="2" id="KW-0479">Metal-binding</keyword>
<dbReference type="InterPro" id="IPR055141">
    <property type="entry name" value="TADA2A_B-like_dom"/>
</dbReference>
<dbReference type="Pfam" id="PF25299">
    <property type="entry name" value="ZZ_ADA2"/>
    <property type="match status" value="1"/>
</dbReference>
<feature type="domain" description="SANT" evidence="13">
    <location>
        <begin position="88"/>
        <end position="140"/>
    </location>
</feature>
<dbReference type="CDD" id="cd02335">
    <property type="entry name" value="ZZ_ADA2"/>
    <property type="match status" value="1"/>
</dbReference>
<dbReference type="GO" id="GO:0008270">
    <property type="term" value="F:zinc ion binding"/>
    <property type="evidence" value="ECO:0007669"/>
    <property type="project" value="UniProtKB-KW"/>
</dbReference>
<dbReference type="Proteomes" id="UP000245768">
    <property type="component" value="Unassembled WGS sequence"/>
</dbReference>
<dbReference type="Pfam" id="PF00249">
    <property type="entry name" value="Myb_DNA-binding"/>
    <property type="match status" value="1"/>
</dbReference>
<feature type="region of interest" description="Disordered" evidence="9">
    <location>
        <begin position="291"/>
        <end position="418"/>
    </location>
</feature>
<evidence type="ECO:0000259" key="10">
    <source>
        <dbReference type="PROSITE" id="PS50090"/>
    </source>
</evidence>
<keyword evidence="6" id="KW-0804">Transcription</keyword>
<evidence type="ECO:0000313" key="15">
    <source>
        <dbReference type="EMBL" id="PWN90365.1"/>
    </source>
</evidence>
<dbReference type="PROSITE" id="PS51294">
    <property type="entry name" value="HTH_MYB"/>
    <property type="match status" value="1"/>
</dbReference>
<keyword evidence="16" id="KW-1185">Reference proteome</keyword>
<dbReference type="Gene3D" id="3.30.60.90">
    <property type="match status" value="1"/>
</dbReference>
<organism evidence="15 16">
    <name type="scientific">Acaromyces ingoldii</name>
    <dbReference type="NCBI Taxonomy" id="215250"/>
    <lineage>
        <taxon>Eukaryota</taxon>
        <taxon>Fungi</taxon>
        <taxon>Dikarya</taxon>
        <taxon>Basidiomycota</taxon>
        <taxon>Ustilaginomycotina</taxon>
        <taxon>Exobasidiomycetes</taxon>
        <taxon>Exobasidiales</taxon>
        <taxon>Cryptobasidiaceae</taxon>
        <taxon>Acaromyces</taxon>
    </lineage>
</organism>
<dbReference type="PANTHER" id="PTHR12374">
    <property type="entry name" value="TRANSCRIPTIONAL ADAPTOR 2 ADA2 -RELATED"/>
    <property type="match status" value="1"/>
</dbReference>
<keyword evidence="4" id="KW-0862">Zinc</keyword>
<evidence type="ECO:0000259" key="11">
    <source>
        <dbReference type="PROSITE" id="PS50135"/>
    </source>
</evidence>
<dbReference type="Gene3D" id="1.10.10.10">
    <property type="entry name" value="Winged helix-like DNA-binding domain superfamily/Winged helix DNA-binding domain"/>
    <property type="match status" value="1"/>
</dbReference>
<protein>
    <recommendedName>
        <fullName evidence="17">Transcriptional adapter 2</fullName>
    </recommendedName>
</protein>
<evidence type="ECO:0000256" key="6">
    <source>
        <dbReference type="ARBA" id="ARBA00023163"/>
    </source>
</evidence>
<dbReference type="SUPFAM" id="SSF57850">
    <property type="entry name" value="RING/U-box"/>
    <property type="match status" value="1"/>
</dbReference>
<dbReference type="OrthoDB" id="270417at2759"/>
<dbReference type="InterPro" id="IPR017930">
    <property type="entry name" value="Myb_dom"/>
</dbReference>
<dbReference type="PROSITE" id="PS51293">
    <property type="entry name" value="SANT"/>
    <property type="match status" value="1"/>
</dbReference>
<dbReference type="InterPro" id="IPR043145">
    <property type="entry name" value="Znf_ZZ_sf"/>
</dbReference>
<evidence type="ECO:0000259" key="14">
    <source>
        <dbReference type="PROSITE" id="PS51294"/>
    </source>
</evidence>
<accession>A0A316YRF8</accession>
<evidence type="ECO:0000256" key="9">
    <source>
        <dbReference type="SAM" id="MobiDB-lite"/>
    </source>
</evidence>
<keyword evidence="3 8" id="KW-0863">Zinc-finger</keyword>
<evidence type="ECO:0000256" key="5">
    <source>
        <dbReference type="ARBA" id="ARBA00023015"/>
    </source>
</evidence>
<dbReference type="InterPro" id="IPR009057">
    <property type="entry name" value="Homeodomain-like_sf"/>
</dbReference>
<proteinExistence type="predicted"/>
<dbReference type="InterPro" id="IPR000433">
    <property type="entry name" value="Znf_ZZ"/>
</dbReference>
<dbReference type="EMBL" id="KZ819636">
    <property type="protein sequence ID" value="PWN90365.1"/>
    <property type="molecule type" value="Genomic_DNA"/>
</dbReference>
<evidence type="ECO:0000313" key="16">
    <source>
        <dbReference type="Proteomes" id="UP000245768"/>
    </source>
</evidence>
<dbReference type="PROSITE" id="PS50090">
    <property type="entry name" value="MYB_LIKE"/>
    <property type="match status" value="1"/>
</dbReference>
<feature type="region of interest" description="Disordered" evidence="9">
    <location>
        <begin position="550"/>
        <end position="610"/>
    </location>
</feature>
<dbReference type="SUPFAM" id="SSF46689">
    <property type="entry name" value="Homeodomain-like"/>
    <property type="match status" value="2"/>
</dbReference>
<evidence type="ECO:0000256" key="3">
    <source>
        <dbReference type="ARBA" id="ARBA00022771"/>
    </source>
</evidence>
<feature type="compositionally biased region" description="Acidic residues" evidence="9">
    <location>
        <begin position="349"/>
        <end position="371"/>
    </location>
</feature>
<evidence type="ECO:0000259" key="12">
    <source>
        <dbReference type="PROSITE" id="PS50934"/>
    </source>
</evidence>
<feature type="compositionally biased region" description="Acidic residues" evidence="9">
    <location>
        <begin position="327"/>
        <end position="342"/>
    </location>
</feature>
<evidence type="ECO:0008006" key="17">
    <source>
        <dbReference type="Google" id="ProtNLM"/>
    </source>
</evidence>
<evidence type="ECO:0000259" key="13">
    <source>
        <dbReference type="PROSITE" id="PS51293"/>
    </source>
</evidence>
<dbReference type="InterPro" id="IPR036388">
    <property type="entry name" value="WH-like_DNA-bd_sf"/>
</dbReference>
<dbReference type="Pfam" id="PF22941">
    <property type="entry name" value="TADA2A-like_3rd"/>
    <property type="match status" value="2"/>
</dbReference>
<feature type="compositionally biased region" description="Low complexity" evidence="9">
    <location>
        <begin position="387"/>
        <end position="409"/>
    </location>
</feature>
<dbReference type="Pfam" id="PF04433">
    <property type="entry name" value="SWIRM"/>
    <property type="match status" value="1"/>
</dbReference>
<evidence type="ECO:0000256" key="8">
    <source>
        <dbReference type="PROSITE-ProRule" id="PRU00228"/>
    </source>
</evidence>
<dbReference type="RefSeq" id="XP_025377563.1">
    <property type="nucleotide sequence ID" value="XM_025517870.1"/>
</dbReference>
<gene>
    <name evidence="15" type="ORF">FA10DRAFT_111805</name>
</gene>
<dbReference type="GO" id="GO:0006357">
    <property type="term" value="P:regulation of transcription by RNA polymerase II"/>
    <property type="evidence" value="ECO:0007669"/>
    <property type="project" value="TreeGrafter"/>
</dbReference>